<dbReference type="Gene3D" id="1.10.10.60">
    <property type="entry name" value="Homeodomain-like"/>
    <property type="match status" value="1"/>
</dbReference>
<proteinExistence type="predicted"/>
<feature type="compositionally biased region" description="Basic and acidic residues" evidence="7">
    <location>
        <begin position="116"/>
        <end position="126"/>
    </location>
</feature>
<evidence type="ECO:0000313" key="10">
    <source>
        <dbReference type="Proteomes" id="UP000008068"/>
    </source>
</evidence>
<keyword evidence="4 5" id="KW-0539">Nucleus</keyword>
<dbReference type="GO" id="GO:0045944">
    <property type="term" value="P:positive regulation of transcription by RNA polymerase II"/>
    <property type="evidence" value="ECO:0007669"/>
    <property type="project" value="EnsemblMetazoa"/>
</dbReference>
<dbReference type="GO" id="GO:0000981">
    <property type="term" value="F:DNA-binding transcription factor activity, RNA polymerase II-specific"/>
    <property type="evidence" value="ECO:0007669"/>
    <property type="project" value="TreeGrafter"/>
</dbReference>
<feature type="compositionally biased region" description="Basic and acidic residues" evidence="7">
    <location>
        <begin position="52"/>
        <end position="63"/>
    </location>
</feature>
<feature type="compositionally biased region" description="Low complexity" evidence="7">
    <location>
        <begin position="41"/>
        <end position="51"/>
    </location>
</feature>
<feature type="domain" description="Homeobox" evidence="8">
    <location>
        <begin position="56"/>
        <end position="119"/>
    </location>
</feature>
<dbReference type="CDD" id="cd00086">
    <property type="entry name" value="homeodomain"/>
    <property type="match status" value="1"/>
</dbReference>
<feature type="DNA-binding region" description="Homeobox" evidence="5">
    <location>
        <begin position="58"/>
        <end position="120"/>
    </location>
</feature>
<gene>
    <name evidence="9" type="ORF">CAEBREN_04159</name>
</gene>
<evidence type="ECO:0000256" key="5">
    <source>
        <dbReference type="PROSITE-ProRule" id="PRU00108"/>
    </source>
</evidence>
<evidence type="ECO:0000256" key="2">
    <source>
        <dbReference type="ARBA" id="ARBA00023125"/>
    </source>
</evidence>
<evidence type="ECO:0000256" key="1">
    <source>
        <dbReference type="ARBA" id="ARBA00004123"/>
    </source>
</evidence>
<dbReference type="SUPFAM" id="SSF46689">
    <property type="entry name" value="Homeodomain-like"/>
    <property type="match status" value="1"/>
</dbReference>
<feature type="region of interest" description="Disordered" evidence="7">
    <location>
        <begin position="41"/>
        <end position="63"/>
    </location>
</feature>
<evidence type="ECO:0000256" key="6">
    <source>
        <dbReference type="RuleBase" id="RU000682"/>
    </source>
</evidence>
<dbReference type="PANTHER" id="PTHR45793">
    <property type="entry name" value="HOMEOBOX PROTEIN"/>
    <property type="match status" value="1"/>
</dbReference>
<evidence type="ECO:0000256" key="7">
    <source>
        <dbReference type="SAM" id="MobiDB-lite"/>
    </source>
</evidence>
<dbReference type="eggNOG" id="KOG2251">
    <property type="taxonomic scope" value="Eukaryota"/>
</dbReference>
<dbReference type="AlphaFoldDB" id="G0N202"/>
<evidence type="ECO:0000256" key="4">
    <source>
        <dbReference type="ARBA" id="ARBA00023242"/>
    </source>
</evidence>
<dbReference type="EMBL" id="GL379828">
    <property type="protein sequence ID" value="EGT50323.1"/>
    <property type="molecule type" value="Genomic_DNA"/>
</dbReference>
<comment type="subcellular location">
    <subcellularLocation>
        <location evidence="1 5 6">Nucleus</location>
    </subcellularLocation>
</comment>
<dbReference type="GO" id="GO:0000978">
    <property type="term" value="F:RNA polymerase II cis-regulatory region sequence-specific DNA binding"/>
    <property type="evidence" value="ECO:0007669"/>
    <property type="project" value="TreeGrafter"/>
</dbReference>
<dbReference type="InParanoid" id="G0N202"/>
<dbReference type="OrthoDB" id="6159439at2759"/>
<reference evidence="10" key="1">
    <citation type="submission" date="2011-07" db="EMBL/GenBank/DDBJ databases">
        <authorList>
            <consortium name="Caenorhabditis brenneri Sequencing and Analysis Consortium"/>
            <person name="Wilson R.K."/>
        </authorList>
    </citation>
    <scope>NUCLEOTIDE SEQUENCE [LARGE SCALE GENOMIC DNA]</scope>
    <source>
        <strain evidence="10">PB2801</strain>
    </source>
</reference>
<keyword evidence="3 5" id="KW-0371">Homeobox</keyword>
<feature type="compositionally biased region" description="Polar residues" evidence="7">
    <location>
        <begin position="128"/>
        <end position="137"/>
    </location>
</feature>
<dbReference type="Pfam" id="PF00046">
    <property type="entry name" value="Homeodomain"/>
    <property type="match status" value="1"/>
</dbReference>
<dbReference type="GO" id="GO:0005634">
    <property type="term" value="C:nucleus"/>
    <property type="evidence" value="ECO:0007669"/>
    <property type="project" value="UniProtKB-SubCell"/>
</dbReference>
<dbReference type="OMA" id="VQVITVW"/>
<accession>G0N202</accession>
<dbReference type="GO" id="GO:0007606">
    <property type="term" value="P:sensory perception of chemical stimulus"/>
    <property type="evidence" value="ECO:0007669"/>
    <property type="project" value="EnsemblMetazoa"/>
</dbReference>
<keyword evidence="2 5" id="KW-0238">DNA-binding</keyword>
<dbReference type="InterPro" id="IPR001356">
    <property type="entry name" value="HD"/>
</dbReference>
<sequence>MTTNFYTTTFPGIELAAYQQYFPINPIAAITPTISTTSTSSAVTLTSTHSTTDGRRAGRRERTSFNRSQLDQLEKVFGETQYPDVHKREALAKAINLPEGRVQVITVWFKNRRAKERNNKKLDGPHDSVSSRSSNGSPLMDAKPDTKALTLHVPGTPEFNAQTAAKYEANQMVLNQLQQHHLQQQQLQNSKSELEDSKSPEIKYDPTQGLLPQAQAAAWPYTAAAPYPYPYHSYFPSNFYYPQYGNTDYTPNNAAYCNQPQL</sequence>
<dbReference type="GO" id="GO:0048665">
    <property type="term" value="P:neuron fate specification"/>
    <property type="evidence" value="ECO:0007669"/>
    <property type="project" value="EnsemblMetazoa"/>
</dbReference>
<evidence type="ECO:0000313" key="9">
    <source>
        <dbReference type="EMBL" id="EGT50323.1"/>
    </source>
</evidence>
<evidence type="ECO:0000256" key="3">
    <source>
        <dbReference type="ARBA" id="ARBA00023155"/>
    </source>
</evidence>
<dbReference type="FunCoup" id="G0N202">
    <property type="interactions" value="145"/>
</dbReference>
<dbReference type="SMART" id="SM00389">
    <property type="entry name" value="HOX"/>
    <property type="match status" value="1"/>
</dbReference>
<dbReference type="Proteomes" id="UP000008068">
    <property type="component" value="Unassembled WGS sequence"/>
</dbReference>
<keyword evidence="10" id="KW-1185">Reference proteome</keyword>
<organism evidence="10">
    <name type="scientific">Caenorhabditis brenneri</name>
    <name type="common">Nematode worm</name>
    <dbReference type="NCBI Taxonomy" id="135651"/>
    <lineage>
        <taxon>Eukaryota</taxon>
        <taxon>Metazoa</taxon>
        <taxon>Ecdysozoa</taxon>
        <taxon>Nematoda</taxon>
        <taxon>Chromadorea</taxon>
        <taxon>Rhabditida</taxon>
        <taxon>Rhabditina</taxon>
        <taxon>Rhabditomorpha</taxon>
        <taxon>Rhabditoidea</taxon>
        <taxon>Rhabditidae</taxon>
        <taxon>Peloderinae</taxon>
        <taxon>Caenorhabditis</taxon>
    </lineage>
</organism>
<dbReference type="PANTHER" id="PTHR45793:SF25">
    <property type="entry name" value="HOMEOBOX PROTEIN CEH-36"/>
    <property type="match status" value="1"/>
</dbReference>
<dbReference type="HOGENOM" id="CLU_991234_0_0_1"/>
<dbReference type="STRING" id="135651.G0N202"/>
<evidence type="ECO:0000259" key="8">
    <source>
        <dbReference type="PROSITE" id="PS50071"/>
    </source>
</evidence>
<feature type="region of interest" description="Disordered" evidence="7">
    <location>
        <begin position="116"/>
        <end position="143"/>
    </location>
</feature>
<dbReference type="InterPro" id="IPR009057">
    <property type="entry name" value="Homeodomain-like_sf"/>
</dbReference>
<name>G0N202_CAEBE</name>
<protein>
    <recommendedName>
        <fullName evidence="8">Homeobox domain-containing protein</fullName>
    </recommendedName>
</protein>
<dbReference type="PROSITE" id="PS50071">
    <property type="entry name" value="HOMEOBOX_2"/>
    <property type="match status" value="1"/>
</dbReference>